<feature type="compositionally biased region" description="Basic and acidic residues" evidence="1">
    <location>
        <begin position="235"/>
        <end position="256"/>
    </location>
</feature>
<comment type="caution">
    <text evidence="3">The sequence shown here is derived from an EMBL/GenBank/DDBJ whole genome shotgun (WGS) entry which is preliminary data.</text>
</comment>
<feature type="chain" id="PRO_5045760844" description="GLPGLI family protein" evidence="2">
    <location>
        <begin position="21"/>
        <end position="280"/>
    </location>
</feature>
<organism evidence="3 4">
    <name type="scientific">Flavobacterium azizsancarii</name>
    <dbReference type="NCBI Taxonomy" id="2961580"/>
    <lineage>
        <taxon>Bacteria</taxon>
        <taxon>Pseudomonadati</taxon>
        <taxon>Bacteroidota</taxon>
        <taxon>Flavobacteriia</taxon>
        <taxon>Flavobacteriales</taxon>
        <taxon>Flavobacteriaceae</taxon>
        <taxon>Flavobacterium</taxon>
    </lineage>
</organism>
<sequence>MKLKFFLVMSALCITSLLQAQSGGITFKLGMGEQKADAIVFKKDKQKINGIVKFPGFASKKVKIKVGESNEKYASKDLDSIQIFDANKKLSYTFVWTKTKVYKKKGTEFKIIKENWICKIIEGKASLYLGGEDYGIKEVKVKNEETNEKIKEPKMEVVSKDVNHYLKRSNEDYPVLVSISSNGFSAGFNVFFKEYGVYYFSDSPEIANKIQDKEYKYSDIEKVVNLYNEICRQKEKERLEQEEKERKKLEEKDTKSKVTAKPKAATKPKTTAKPKNAKKK</sequence>
<reference evidence="3 4" key="1">
    <citation type="journal article" date="2023" name="Chemosphere">
        <title>Whole genome analysis of Flavobacterium aziz-sancarii sp. nov., isolated from Ardley Island (Antarctica), revealed a rich resistome and bioremediation potential.</title>
        <authorList>
            <person name="Otur C."/>
            <person name="Okay S."/>
            <person name="Kurt-Kizildogan A."/>
        </authorList>
    </citation>
    <scope>NUCLEOTIDE SEQUENCE [LARGE SCALE GENOMIC DNA]</scope>
    <source>
        <strain evidence="3 4">AC</strain>
    </source>
</reference>
<feature type="signal peptide" evidence="2">
    <location>
        <begin position="1"/>
        <end position="20"/>
    </location>
</feature>
<gene>
    <name evidence="3" type="ORF">NJT12_21660</name>
</gene>
<feature type="region of interest" description="Disordered" evidence="1">
    <location>
        <begin position="235"/>
        <end position="280"/>
    </location>
</feature>
<dbReference type="RefSeq" id="WP_271338219.1">
    <property type="nucleotide sequence ID" value="NZ_JAMZNK010000055.1"/>
</dbReference>
<proteinExistence type="predicted"/>
<protein>
    <recommendedName>
        <fullName evidence="5">GLPGLI family protein</fullName>
    </recommendedName>
</protein>
<dbReference type="Proteomes" id="UP001212170">
    <property type="component" value="Unassembled WGS sequence"/>
</dbReference>
<keyword evidence="2" id="KW-0732">Signal</keyword>
<evidence type="ECO:0000313" key="3">
    <source>
        <dbReference type="EMBL" id="MDA6072239.1"/>
    </source>
</evidence>
<name>A0ABT4WI26_9FLAO</name>
<dbReference type="EMBL" id="JAMZNK010000055">
    <property type="protein sequence ID" value="MDA6072239.1"/>
    <property type="molecule type" value="Genomic_DNA"/>
</dbReference>
<evidence type="ECO:0000256" key="2">
    <source>
        <dbReference type="SAM" id="SignalP"/>
    </source>
</evidence>
<accession>A0ABT4WI26</accession>
<evidence type="ECO:0000256" key="1">
    <source>
        <dbReference type="SAM" id="MobiDB-lite"/>
    </source>
</evidence>
<keyword evidence="4" id="KW-1185">Reference proteome</keyword>
<evidence type="ECO:0000313" key="4">
    <source>
        <dbReference type="Proteomes" id="UP001212170"/>
    </source>
</evidence>
<evidence type="ECO:0008006" key="5">
    <source>
        <dbReference type="Google" id="ProtNLM"/>
    </source>
</evidence>
<feature type="compositionally biased region" description="Basic residues" evidence="1">
    <location>
        <begin position="258"/>
        <end position="280"/>
    </location>
</feature>